<dbReference type="RefSeq" id="WP_095580605.1">
    <property type="nucleotide sequence ID" value="NZ_JAJQQQ010000007.1"/>
</dbReference>
<accession>A0A2A2D932</accession>
<dbReference type="AlphaFoldDB" id="A0A2A2D932"/>
<dbReference type="Proteomes" id="UP000218944">
    <property type="component" value="Unassembled WGS sequence"/>
</dbReference>
<organism evidence="2 3">
    <name type="scientific">Streptomyces albireticuli</name>
    <dbReference type="NCBI Taxonomy" id="1940"/>
    <lineage>
        <taxon>Bacteria</taxon>
        <taxon>Bacillati</taxon>
        <taxon>Actinomycetota</taxon>
        <taxon>Actinomycetes</taxon>
        <taxon>Kitasatosporales</taxon>
        <taxon>Streptomycetaceae</taxon>
        <taxon>Streptomyces</taxon>
    </lineage>
</organism>
<feature type="region of interest" description="Disordered" evidence="1">
    <location>
        <begin position="39"/>
        <end position="97"/>
    </location>
</feature>
<reference evidence="2 3" key="1">
    <citation type="submission" date="2017-08" db="EMBL/GenBank/DDBJ databases">
        <title>Genome sequence of Streptomyces albireticuli NRRL B-1670.</title>
        <authorList>
            <person name="Graham D.E."/>
            <person name="Mahan K.M."/>
            <person name="Klingeman D.M."/>
            <person name="Hettich R.L."/>
            <person name="Parry R.J."/>
            <person name="Spain J.C."/>
        </authorList>
    </citation>
    <scope>NUCLEOTIDE SEQUENCE [LARGE SCALE GENOMIC DNA]</scope>
    <source>
        <strain evidence="2 3">NRRL B-1670</strain>
    </source>
</reference>
<proteinExistence type="predicted"/>
<evidence type="ECO:0000313" key="2">
    <source>
        <dbReference type="EMBL" id="PAU48968.1"/>
    </source>
</evidence>
<name>A0A2A2D932_9ACTN</name>
<dbReference type="EMBL" id="NSJV01000207">
    <property type="protein sequence ID" value="PAU48968.1"/>
    <property type="molecule type" value="Genomic_DNA"/>
</dbReference>
<comment type="caution">
    <text evidence="2">The sequence shown here is derived from an EMBL/GenBank/DDBJ whole genome shotgun (WGS) entry which is preliminary data.</text>
</comment>
<protein>
    <submittedName>
        <fullName evidence="2">Uncharacterized protein</fullName>
    </submittedName>
</protein>
<keyword evidence="3" id="KW-1185">Reference proteome</keyword>
<evidence type="ECO:0000256" key="1">
    <source>
        <dbReference type="SAM" id="MobiDB-lite"/>
    </source>
</evidence>
<evidence type="ECO:0000313" key="3">
    <source>
        <dbReference type="Proteomes" id="UP000218944"/>
    </source>
</evidence>
<feature type="compositionally biased region" description="Basic and acidic residues" evidence="1">
    <location>
        <begin position="61"/>
        <end position="80"/>
    </location>
</feature>
<sequence length="248" mass="25843">MSHHANPHKQRSWFARHKVLTGAGALVVIVGIGAAVGGGGDEGEDKPTASSSLEQGGAGKGAEKDTAKGGAQDGKDGKDGKAKKKADISGNGTFQVGSDIKPGTYRSTGNKLGCYWERAKDSSGGLDSILANDNAQGSSYVTVKADDKIFKTRGCKGWHRVAEDKTGAAPQTQVSGNGMYRVGVDIAPGTYKAEGNKSGCYWERDKDALHEMDSIEANENVTGSGIVTLSPQDGYFKTNGCADWKKAG</sequence>
<gene>
    <name evidence="2" type="ORF">CK936_10420</name>
</gene>